<dbReference type="PANTHER" id="PTHR19370:SF184">
    <property type="entry name" value="NADH-CYTOCHROME B5 REDUCTASE-LIKE"/>
    <property type="match status" value="1"/>
</dbReference>
<evidence type="ECO:0000256" key="12">
    <source>
        <dbReference type="ARBA" id="ARBA00023128"/>
    </source>
</evidence>
<feature type="binding site" evidence="16">
    <location>
        <position position="114"/>
    </location>
    <ligand>
        <name>FAD</name>
        <dbReference type="ChEBI" id="CHEBI:57692"/>
    </ligand>
</feature>
<proteinExistence type="inferred from homology"/>
<evidence type="ECO:0000256" key="11">
    <source>
        <dbReference type="ARBA" id="ARBA00023027"/>
    </source>
</evidence>
<evidence type="ECO:0000256" key="5">
    <source>
        <dbReference type="ARBA" id="ARBA00022630"/>
    </source>
</evidence>
<comment type="cofactor">
    <cofactor evidence="1 16 17">
        <name>FAD</name>
        <dbReference type="ChEBI" id="CHEBI:57692"/>
    </cofactor>
</comment>
<dbReference type="PANTHER" id="PTHR19370">
    <property type="entry name" value="NADH-CYTOCHROME B5 REDUCTASE"/>
    <property type="match status" value="1"/>
</dbReference>
<dbReference type="AlphaFoldDB" id="A0A2G4SXT0"/>
<evidence type="ECO:0000256" key="10">
    <source>
        <dbReference type="ARBA" id="ARBA00023002"/>
    </source>
</evidence>
<dbReference type="STRING" id="1340429.A0A2G4SXT0"/>
<comment type="catalytic activity">
    <reaction evidence="14 17">
        <text>2 Fe(III)-[cytochrome b5] + NADH = 2 Fe(II)-[cytochrome b5] + NAD(+) + H(+)</text>
        <dbReference type="Rhea" id="RHEA:46680"/>
        <dbReference type="Rhea" id="RHEA-COMP:10438"/>
        <dbReference type="Rhea" id="RHEA-COMP:10439"/>
        <dbReference type="ChEBI" id="CHEBI:15378"/>
        <dbReference type="ChEBI" id="CHEBI:29033"/>
        <dbReference type="ChEBI" id="CHEBI:29034"/>
        <dbReference type="ChEBI" id="CHEBI:57540"/>
        <dbReference type="ChEBI" id="CHEBI:57945"/>
        <dbReference type="EC" id="1.6.2.2"/>
    </reaction>
</comment>
<comment type="similarity">
    <text evidence="4 17">Belongs to the flavoprotein pyridine nucleotide cytochrome reductase family.</text>
</comment>
<dbReference type="Gene3D" id="3.40.50.80">
    <property type="entry name" value="Nucleotide-binding domain of ferredoxin-NADP reductase (FNR) module"/>
    <property type="match status" value="1"/>
</dbReference>
<comment type="catalytic activity">
    <reaction evidence="15">
        <text>2 Fe(3+)-[Dph3] + NADH = 2 Fe(2+)-[Dph3] + NAD(+) + H(+)</text>
        <dbReference type="Rhea" id="RHEA:71231"/>
        <dbReference type="Rhea" id="RHEA-COMP:18002"/>
        <dbReference type="Rhea" id="RHEA-COMP:18003"/>
        <dbReference type="ChEBI" id="CHEBI:15378"/>
        <dbReference type="ChEBI" id="CHEBI:29033"/>
        <dbReference type="ChEBI" id="CHEBI:29034"/>
        <dbReference type="ChEBI" id="CHEBI:57540"/>
        <dbReference type="ChEBI" id="CHEBI:57945"/>
        <dbReference type="ChEBI" id="CHEBI:83228"/>
    </reaction>
    <physiologicalReaction direction="left-to-right" evidence="15">
        <dbReference type="Rhea" id="RHEA:71232"/>
    </physiologicalReaction>
</comment>
<protein>
    <recommendedName>
        <fullName evidence="17">NADH-cytochrome b5 reductase</fullName>
        <ecNumber evidence="17">1.6.2.2</ecNumber>
    </recommendedName>
</protein>
<dbReference type="RefSeq" id="XP_023467301.1">
    <property type="nucleotide sequence ID" value="XM_023608606.1"/>
</dbReference>
<organism evidence="20 21">
    <name type="scientific">Rhizopus microsporus ATCC 52813</name>
    <dbReference type="NCBI Taxonomy" id="1340429"/>
    <lineage>
        <taxon>Eukaryota</taxon>
        <taxon>Fungi</taxon>
        <taxon>Fungi incertae sedis</taxon>
        <taxon>Mucoromycota</taxon>
        <taxon>Mucoromycotina</taxon>
        <taxon>Mucoromycetes</taxon>
        <taxon>Mucorales</taxon>
        <taxon>Mucorineae</taxon>
        <taxon>Rhizopodaceae</taxon>
        <taxon>Rhizopus</taxon>
    </lineage>
</organism>
<sequence>MSQYYNPPTLFRAPVSVRKMVKILQDPAIFASVAAITVVGSLGTWFYYFRKRPTRVLDQHTTKEFKLQAITPTSHNTSIYRFSLPRQNDVLGLPIGQHIVLTANINGKEVSRSYTPITSDEEKGYFELLIKNYPNGTLTRHISKMKVGDRIGVRGPKGAFIYSPNMVKEIGMVAGGTGITPMLQIIKAILRNPADKTKISLIFGNVTKSDILLEEELQGLVEQHPDRFNVYHVLNEPPENWNQGVGFITKDILEQRLPKPSNDVKILVCGPPPMVKAVTNATTDLGYEPPRTVSKLTDQVFKF</sequence>
<keyword evidence="10 17" id="KW-0560">Oxidoreductase</keyword>
<dbReference type="FunFam" id="3.40.50.80:FF:000019">
    <property type="entry name" value="NADH-cytochrome b5 reductase"/>
    <property type="match status" value="1"/>
</dbReference>
<dbReference type="InterPro" id="IPR001433">
    <property type="entry name" value="OxRdtase_FAD/NAD-bd"/>
</dbReference>
<dbReference type="Proteomes" id="UP000242254">
    <property type="component" value="Unassembled WGS sequence"/>
</dbReference>
<feature type="binding site" evidence="16">
    <location>
        <position position="131"/>
    </location>
    <ligand>
        <name>FAD</name>
        <dbReference type="ChEBI" id="CHEBI:57692"/>
    </ligand>
</feature>
<evidence type="ECO:0000256" key="9">
    <source>
        <dbReference type="ARBA" id="ARBA00022989"/>
    </source>
</evidence>
<keyword evidence="13 18" id="KW-0472">Membrane</keyword>
<evidence type="ECO:0000256" key="7">
    <source>
        <dbReference type="ARBA" id="ARBA00022787"/>
    </source>
</evidence>
<dbReference type="InterPro" id="IPR008333">
    <property type="entry name" value="Cbr1-like_FAD-bd_dom"/>
</dbReference>
<evidence type="ECO:0000256" key="8">
    <source>
        <dbReference type="ARBA" id="ARBA00022827"/>
    </source>
</evidence>
<evidence type="ECO:0000256" key="3">
    <source>
        <dbReference type="ARBA" id="ARBA00005156"/>
    </source>
</evidence>
<dbReference type="EMBL" id="KZ303847">
    <property type="protein sequence ID" value="PHZ13593.1"/>
    <property type="molecule type" value="Genomic_DNA"/>
</dbReference>
<name>A0A2G4SXT0_RHIZD</name>
<keyword evidence="21" id="KW-1185">Reference proteome</keyword>
<keyword evidence="12" id="KW-0496">Mitochondrion</keyword>
<evidence type="ECO:0000256" key="17">
    <source>
        <dbReference type="RuleBase" id="RU361226"/>
    </source>
</evidence>
<evidence type="ECO:0000313" key="21">
    <source>
        <dbReference type="Proteomes" id="UP000242254"/>
    </source>
</evidence>
<gene>
    <name evidence="20" type="ORF">RHIMIDRAFT_236646</name>
</gene>
<keyword evidence="11 17" id="KW-0520">NAD</keyword>
<evidence type="ECO:0000256" key="1">
    <source>
        <dbReference type="ARBA" id="ARBA00001974"/>
    </source>
</evidence>
<keyword evidence="6 18" id="KW-0812">Transmembrane</keyword>
<dbReference type="PRINTS" id="PR00371">
    <property type="entry name" value="FPNCR"/>
</dbReference>
<evidence type="ECO:0000256" key="13">
    <source>
        <dbReference type="ARBA" id="ARBA00023136"/>
    </source>
</evidence>
<feature type="binding site" evidence="16">
    <location>
        <position position="112"/>
    </location>
    <ligand>
        <name>FAD</name>
        <dbReference type="ChEBI" id="CHEBI:57692"/>
    </ligand>
</feature>
<keyword evidence="8 16" id="KW-0274">FAD</keyword>
<dbReference type="PROSITE" id="PS51384">
    <property type="entry name" value="FAD_FR"/>
    <property type="match status" value="1"/>
</dbReference>
<dbReference type="CDD" id="cd06183">
    <property type="entry name" value="cyt_b5_reduct_like"/>
    <property type="match status" value="1"/>
</dbReference>
<dbReference type="InterPro" id="IPR017927">
    <property type="entry name" value="FAD-bd_FR_type"/>
</dbReference>
<feature type="binding site" evidence="16">
    <location>
        <position position="129"/>
    </location>
    <ligand>
        <name>FAD</name>
        <dbReference type="ChEBI" id="CHEBI:57692"/>
    </ligand>
</feature>
<dbReference type="Pfam" id="PF00175">
    <property type="entry name" value="NAD_binding_1"/>
    <property type="match status" value="1"/>
</dbReference>
<evidence type="ECO:0000256" key="2">
    <source>
        <dbReference type="ARBA" id="ARBA00004294"/>
    </source>
</evidence>
<feature type="binding site" evidence="16">
    <location>
        <position position="180"/>
    </location>
    <ligand>
        <name>FAD</name>
        <dbReference type="ChEBI" id="CHEBI:57692"/>
    </ligand>
</feature>
<keyword evidence="7" id="KW-1000">Mitochondrion outer membrane</keyword>
<accession>A0A2G4SXT0</accession>
<comment type="subcellular location">
    <subcellularLocation>
        <location evidence="2">Mitochondrion outer membrane</location>
    </subcellularLocation>
</comment>
<evidence type="ECO:0000313" key="20">
    <source>
        <dbReference type="EMBL" id="PHZ13593.1"/>
    </source>
</evidence>
<dbReference type="InterPro" id="IPR001709">
    <property type="entry name" value="Flavoprot_Pyr_Nucl_cyt_Rdtase"/>
</dbReference>
<comment type="pathway">
    <text evidence="3">Protein modification; peptidyl-diphthamide biosynthesis.</text>
</comment>
<dbReference type="PRINTS" id="PR00406">
    <property type="entry name" value="CYTB5RDTASE"/>
</dbReference>
<dbReference type="InterPro" id="IPR017938">
    <property type="entry name" value="Riboflavin_synthase-like_b-brl"/>
</dbReference>
<evidence type="ECO:0000256" key="15">
    <source>
        <dbReference type="ARBA" id="ARBA00049138"/>
    </source>
</evidence>
<feature type="transmembrane region" description="Helical" evidence="18">
    <location>
        <begin position="28"/>
        <end position="49"/>
    </location>
</feature>
<evidence type="ECO:0000256" key="18">
    <source>
        <dbReference type="SAM" id="Phobius"/>
    </source>
</evidence>
<dbReference type="InterPro" id="IPR039261">
    <property type="entry name" value="FNR_nucleotide-bd"/>
</dbReference>
<evidence type="ECO:0000256" key="6">
    <source>
        <dbReference type="ARBA" id="ARBA00022692"/>
    </source>
</evidence>
<evidence type="ECO:0000256" key="16">
    <source>
        <dbReference type="PIRSR" id="PIRSR601834-1"/>
    </source>
</evidence>
<keyword evidence="9 18" id="KW-1133">Transmembrane helix</keyword>
<keyword evidence="5 16" id="KW-0285">Flavoprotein</keyword>
<dbReference type="InterPro" id="IPR001834">
    <property type="entry name" value="CBR-like"/>
</dbReference>
<dbReference type="SUPFAM" id="SSF52343">
    <property type="entry name" value="Ferredoxin reductase-like, C-terminal NADP-linked domain"/>
    <property type="match status" value="1"/>
</dbReference>
<evidence type="ECO:0000256" key="14">
    <source>
        <dbReference type="ARBA" id="ARBA00047682"/>
    </source>
</evidence>
<dbReference type="GeneID" id="35439596"/>
<reference evidence="20 21" key="1">
    <citation type="journal article" date="2016" name="Proc. Natl. Acad. Sci. U.S.A.">
        <title>Lipid metabolic changes in an early divergent fungus govern the establishment of a mutualistic symbiosis with endobacteria.</title>
        <authorList>
            <person name="Lastovetsky O.A."/>
            <person name="Gaspar M.L."/>
            <person name="Mondo S.J."/>
            <person name="LaButti K.M."/>
            <person name="Sandor L."/>
            <person name="Grigoriev I.V."/>
            <person name="Henry S.A."/>
            <person name="Pawlowska T.E."/>
        </authorList>
    </citation>
    <scope>NUCLEOTIDE SEQUENCE [LARGE SCALE GENOMIC DNA]</scope>
    <source>
        <strain evidence="20 21">ATCC 52813</strain>
    </source>
</reference>
<dbReference type="Pfam" id="PF00970">
    <property type="entry name" value="FAD_binding_6"/>
    <property type="match status" value="1"/>
</dbReference>
<evidence type="ECO:0000256" key="4">
    <source>
        <dbReference type="ARBA" id="ARBA00006105"/>
    </source>
</evidence>
<dbReference type="EC" id="1.6.2.2" evidence="17"/>
<dbReference type="SUPFAM" id="SSF63380">
    <property type="entry name" value="Riboflavin synthase domain-like"/>
    <property type="match status" value="1"/>
</dbReference>
<dbReference type="GO" id="GO:0090524">
    <property type="term" value="F:cytochrome-b5 reductase activity, acting on NADH"/>
    <property type="evidence" value="ECO:0007669"/>
    <property type="project" value="UniProtKB-EC"/>
</dbReference>
<dbReference type="FunFam" id="2.40.30.10:FF:000032">
    <property type="entry name" value="NADH-cytochrome b5 reductase"/>
    <property type="match status" value="1"/>
</dbReference>
<feature type="domain" description="FAD-binding FR-type" evidence="19">
    <location>
        <begin position="60"/>
        <end position="163"/>
    </location>
</feature>
<evidence type="ECO:0000259" key="19">
    <source>
        <dbReference type="PROSITE" id="PS51384"/>
    </source>
</evidence>
<dbReference type="GO" id="GO:0005741">
    <property type="term" value="C:mitochondrial outer membrane"/>
    <property type="evidence" value="ECO:0007669"/>
    <property type="project" value="UniProtKB-SubCell"/>
</dbReference>
<dbReference type="Gene3D" id="2.40.30.10">
    <property type="entry name" value="Translation factors"/>
    <property type="match status" value="1"/>
</dbReference>